<comment type="caution">
    <text evidence="2">The sequence shown here is derived from an EMBL/GenBank/DDBJ whole genome shotgun (WGS) entry which is preliminary data.</text>
</comment>
<protein>
    <submittedName>
        <fullName evidence="2">Uncharacterized protein</fullName>
    </submittedName>
</protein>
<evidence type="ECO:0000313" key="2">
    <source>
        <dbReference type="EMBL" id="MPC62554.1"/>
    </source>
</evidence>
<proteinExistence type="predicted"/>
<feature type="region of interest" description="Disordered" evidence="1">
    <location>
        <begin position="43"/>
        <end position="66"/>
    </location>
</feature>
<dbReference type="AlphaFoldDB" id="A0A5B7H147"/>
<evidence type="ECO:0000313" key="3">
    <source>
        <dbReference type="Proteomes" id="UP000324222"/>
    </source>
</evidence>
<accession>A0A5B7H147</accession>
<gene>
    <name evidence="2" type="ORF">E2C01_056642</name>
</gene>
<organism evidence="2 3">
    <name type="scientific">Portunus trituberculatus</name>
    <name type="common">Swimming crab</name>
    <name type="synonym">Neptunus trituberculatus</name>
    <dbReference type="NCBI Taxonomy" id="210409"/>
    <lineage>
        <taxon>Eukaryota</taxon>
        <taxon>Metazoa</taxon>
        <taxon>Ecdysozoa</taxon>
        <taxon>Arthropoda</taxon>
        <taxon>Crustacea</taxon>
        <taxon>Multicrustacea</taxon>
        <taxon>Malacostraca</taxon>
        <taxon>Eumalacostraca</taxon>
        <taxon>Eucarida</taxon>
        <taxon>Decapoda</taxon>
        <taxon>Pleocyemata</taxon>
        <taxon>Brachyura</taxon>
        <taxon>Eubrachyura</taxon>
        <taxon>Portunoidea</taxon>
        <taxon>Portunidae</taxon>
        <taxon>Portuninae</taxon>
        <taxon>Portunus</taxon>
    </lineage>
</organism>
<evidence type="ECO:0000256" key="1">
    <source>
        <dbReference type="SAM" id="MobiDB-lite"/>
    </source>
</evidence>
<dbReference type="EMBL" id="VSRR010019810">
    <property type="protein sequence ID" value="MPC62554.1"/>
    <property type="molecule type" value="Genomic_DNA"/>
</dbReference>
<name>A0A5B7H147_PORTR</name>
<keyword evidence="3" id="KW-1185">Reference proteome</keyword>
<dbReference type="Proteomes" id="UP000324222">
    <property type="component" value="Unassembled WGS sequence"/>
</dbReference>
<reference evidence="2 3" key="1">
    <citation type="submission" date="2019-05" db="EMBL/GenBank/DDBJ databases">
        <title>Another draft genome of Portunus trituberculatus and its Hox gene families provides insights of decapod evolution.</title>
        <authorList>
            <person name="Jeong J.-H."/>
            <person name="Song I."/>
            <person name="Kim S."/>
            <person name="Choi T."/>
            <person name="Kim D."/>
            <person name="Ryu S."/>
            <person name="Kim W."/>
        </authorList>
    </citation>
    <scope>NUCLEOTIDE SEQUENCE [LARGE SCALE GENOMIC DNA]</scope>
    <source>
        <tissue evidence="2">Muscle</tissue>
    </source>
</reference>
<sequence>MEQARRAKCIERHAVGLYRKTLSDMKSLPAQVIAHRKGFMSPAVSTSVPRHDTPSRGAGLRSAAPPSLRRVAADQFPRPTLWPAQYKCGWPGRCSLPGPGKAAEGARAAGLRPTAMPVRAGWVPCVGIQPPKPMVVMIEEADAIAEECERAYNTPTNAPTTPFFSPRESLPLHHKFMSCSCSP</sequence>